<dbReference type="PROSITE" id="PS00894">
    <property type="entry name" value="HTH_DEOR_1"/>
    <property type="match status" value="1"/>
</dbReference>
<keyword evidence="3" id="KW-0804">Transcription</keyword>
<dbReference type="Gene3D" id="1.10.10.10">
    <property type="entry name" value="Winged helix-like DNA-binding domain superfamily/Winged helix DNA-binding domain"/>
    <property type="match status" value="1"/>
</dbReference>
<dbReference type="Pfam" id="PF13280">
    <property type="entry name" value="WYL"/>
    <property type="match status" value="1"/>
</dbReference>
<gene>
    <name evidence="5" type="ORF">ACFQ11_33395</name>
</gene>
<dbReference type="PROSITE" id="PS52050">
    <property type="entry name" value="WYL"/>
    <property type="match status" value="1"/>
</dbReference>
<keyword evidence="2" id="KW-0238">DNA-binding</keyword>
<dbReference type="PROSITE" id="PS51000">
    <property type="entry name" value="HTH_DEOR_2"/>
    <property type="match status" value="1"/>
</dbReference>
<feature type="domain" description="HTH deoR-type" evidence="4">
    <location>
        <begin position="5"/>
        <end position="60"/>
    </location>
</feature>
<dbReference type="PANTHER" id="PTHR34580">
    <property type="match status" value="1"/>
</dbReference>
<dbReference type="InterPro" id="IPR057727">
    <property type="entry name" value="WCX_dom"/>
</dbReference>
<dbReference type="EMBL" id="JBHTJA010000127">
    <property type="protein sequence ID" value="MFD0905311.1"/>
    <property type="molecule type" value="Genomic_DNA"/>
</dbReference>
<name>A0ABW3F2R8_9ACTN</name>
<dbReference type="InterPro" id="IPR028349">
    <property type="entry name" value="PafC-like"/>
</dbReference>
<dbReference type="SMART" id="SM00420">
    <property type="entry name" value="HTH_DEOR"/>
    <property type="match status" value="1"/>
</dbReference>
<evidence type="ECO:0000256" key="3">
    <source>
        <dbReference type="ARBA" id="ARBA00023163"/>
    </source>
</evidence>
<evidence type="ECO:0000313" key="5">
    <source>
        <dbReference type="EMBL" id="MFD0905311.1"/>
    </source>
</evidence>
<dbReference type="InterPro" id="IPR013196">
    <property type="entry name" value="HTH_11"/>
</dbReference>
<reference evidence="6" key="1">
    <citation type="journal article" date="2019" name="Int. J. Syst. Evol. Microbiol.">
        <title>The Global Catalogue of Microorganisms (GCM) 10K type strain sequencing project: providing services to taxonomists for standard genome sequencing and annotation.</title>
        <authorList>
            <consortium name="The Broad Institute Genomics Platform"/>
            <consortium name="The Broad Institute Genome Sequencing Center for Infectious Disease"/>
            <person name="Wu L."/>
            <person name="Ma J."/>
        </authorList>
    </citation>
    <scope>NUCLEOTIDE SEQUENCE [LARGE SCALE GENOMIC DNA]</scope>
    <source>
        <strain evidence="6">JCM 31202</strain>
    </source>
</reference>
<dbReference type="InterPro" id="IPR001034">
    <property type="entry name" value="DeoR_HTH"/>
</dbReference>
<keyword evidence="6" id="KW-1185">Reference proteome</keyword>
<evidence type="ECO:0000313" key="6">
    <source>
        <dbReference type="Proteomes" id="UP001596972"/>
    </source>
</evidence>
<dbReference type="InterPro" id="IPR051534">
    <property type="entry name" value="CBASS_pafABC_assoc_protein"/>
</dbReference>
<dbReference type="Pfam" id="PF08279">
    <property type="entry name" value="HTH_11"/>
    <property type="match status" value="1"/>
</dbReference>
<comment type="caution">
    <text evidence="5">The sequence shown here is derived from an EMBL/GenBank/DDBJ whole genome shotgun (WGS) entry which is preliminary data.</text>
</comment>
<protein>
    <submittedName>
        <fullName evidence="5">Helix-turn-helix transcriptional regulator</fullName>
    </submittedName>
</protein>
<evidence type="ECO:0000256" key="1">
    <source>
        <dbReference type="ARBA" id="ARBA00023015"/>
    </source>
</evidence>
<dbReference type="PANTHER" id="PTHR34580:SF3">
    <property type="entry name" value="PROTEIN PAFB"/>
    <property type="match status" value="1"/>
</dbReference>
<keyword evidence="1" id="KW-0805">Transcription regulation</keyword>
<dbReference type="InterPro" id="IPR026881">
    <property type="entry name" value="WYL_dom"/>
</dbReference>
<dbReference type="PIRSF" id="PIRSF016838">
    <property type="entry name" value="PafC"/>
    <property type="match status" value="1"/>
</dbReference>
<dbReference type="Proteomes" id="UP001596972">
    <property type="component" value="Unassembled WGS sequence"/>
</dbReference>
<proteinExistence type="predicted"/>
<organism evidence="5 6">
    <name type="scientific">Actinomadura sediminis</name>
    <dbReference type="NCBI Taxonomy" id="1038904"/>
    <lineage>
        <taxon>Bacteria</taxon>
        <taxon>Bacillati</taxon>
        <taxon>Actinomycetota</taxon>
        <taxon>Actinomycetes</taxon>
        <taxon>Streptosporangiales</taxon>
        <taxon>Thermomonosporaceae</taxon>
        <taxon>Actinomadura</taxon>
    </lineage>
</organism>
<accession>A0ABW3F2R8</accession>
<sequence length="317" mass="34149">MPTTTSARLLKLLSLLQAHGDRSGAELAGRLGVTPRTVRRDVDRLRELGYPVHAVRGTAGYRLGAGSALPPLLLDDDEAVAVAVGLRTAGTVAGIEETALRALTKLERVLPARLRHRVGALNAATVRAGAAPGPAVDPGALVAIADACRRHESLRIDYRSPRGGDTRRTVEPHRLVSFGRHWYLVAWDPGRDDWRTFRVDRLTPRTPPGPRFVPRPPPDGDVAAYLARTLSSRAWPVRATVVLHVPADDAAERVWPGMGVVEPVDDRTCRLHVGADTPADLVWMITSVGVGFTVADGPPDLADALRLQARRCLDALG</sequence>
<evidence type="ECO:0000259" key="4">
    <source>
        <dbReference type="PROSITE" id="PS51000"/>
    </source>
</evidence>
<dbReference type="InterPro" id="IPR036390">
    <property type="entry name" value="WH_DNA-bd_sf"/>
</dbReference>
<dbReference type="Pfam" id="PF25583">
    <property type="entry name" value="WCX"/>
    <property type="match status" value="1"/>
</dbReference>
<dbReference type="SUPFAM" id="SSF46785">
    <property type="entry name" value="Winged helix' DNA-binding domain"/>
    <property type="match status" value="1"/>
</dbReference>
<evidence type="ECO:0000256" key="2">
    <source>
        <dbReference type="ARBA" id="ARBA00023125"/>
    </source>
</evidence>
<dbReference type="InterPro" id="IPR018356">
    <property type="entry name" value="Tscrpt_reg_HTH_DeoR_CS"/>
</dbReference>
<dbReference type="InterPro" id="IPR036388">
    <property type="entry name" value="WH-like_DNA-bd_sf"/>
</dbReference>
<dbReference type="RefSeq" id="WP_378306093.1">
    <property type="nucleotide sequence ID" value="NZ_JBHTJA010000127.1"/>
</dbReference>